<dbReference type="InterPro" id="IPR018000">
    <property type="entry name" value="Neurotransmitter_ion_chnl_CS"/>
</dbReference>
<dbReference type="SUPFAM" id="SSF90112">
    <property type="entry name" value="Neurotransmitter-gated ion-channel transmembrane pore"/>
    <property type="match status" value="1"/>
</dbReference>
<proteinExistence type="inferred from homology"/>
<keyword evidence="4 5" id="KW-0472">Membrane</keyword>
<keyword evidence="3 5" id="KW-1133">Transmembrane helix</keyword>
<dbReference type="SUPFAM" id="SSF63712">
    <property type="entry name" value="Nicotinic receptor ligand binding domain-like"/>
    <property type="match status" value="1"/>
</dbReference>
<evidence type="ECO:0000313" key="8">
    <source>
        <dbReference type="EMBL" id="KAK2147805.1"/>
    </source>
</evidence>
<dbReference type="EMBL" id="JAODUP010000535">
    <property type="protein sequence ID" value="KAK2147805.1"/>
    <property type="molecule type" value="Genomic_DNA"/>
</dbReference>
<name>A0AAD9MWA1_9ANNE</name>
<dbReference type="FunFam" id="1.20.58.390:FF:000043">
    <property type="entry name" value="AcetylCholine Receptor"/>
    <property type="match status" value="1"/>
</dbReference>
<evidence type="ECO:0000256" key="3">
    <source>
        <dbReference type="ARBA" id="ARBA00022989"/>
    </source>
</evidence>
<keyword evidence="9" id="KW-1185">Reference proteome</keyword>
<evidence type="ECO:0000259" key="6">
    <source>
        <dbReference type="Pfam" id="PF02931"/>
    </source>
</evidence>
<comment type="subcellular location">
    <subcellularLocation>
        <location evidence="1">Membrane</location>
        <topology evidence="1">Multi-pass membrane protein</topology>
    </subcellularLocation>
</comment>
<evidence type="ECO:0000256" key="2">
    <source>
        <dbReference type="ARBA" id="ARBA00022692"/>
    </source>
</evidence>
<dbReference type="Gene3D" id="2.70.170.10">
    <property type="entry name" value="Neurotransmitter-gated ion-channel ligand-binding domain"/>
    <property type="match status" value="1"/>
</dbReference>
<dbReference type="InterPro" id="IPR036734">
    <property type="entry name" value="Neur_chan_lig-bd_sf"/>
</dbReference>
<dbReference type="InterPro" id="IPR038050">
    <property type="entry name" value="Neuro_actylchol_rec"/>
</dbReference>
<dbReference type="CDD" id="cd18997">
    <property type="entry name" value="LGIC_ECD_nAChR"/>
    <property type="match status" value="1"/>
</dbReference>
<dbReference type="InterPro" id="IPR006029">
    <property type="entry name" value="Neurotrans-gated_channel_TM"/>
</dbReference>
<dbReference type="AlphaFoldDB" id="A0AAD9MWA1"/>
<dbReference type="Pfam" id="PF02932">
    <property type="entry name" value="Neur_chan_memb"/>
    <property type="match status" value="1"/>
</dbReference>
<feature type="transmembrane region" description="Helical" evidence="5">
    <location>
        <begin position="456"/>
        <end position="479"/>
    </location>
</feature>
<keyword evidence="5" id="KW-0407">Ion channel</keyword>
<dbReference type="PRINTS" id="PR00252">
    <property type="entry name" value="NRIONCHANNEL"/>
</dbReference>
<evidence type="ECO:0000259" key="7">
    <source>
        <dbReference type="Pfam" id="PF02932"/>
    </source>
</evidence>
<evidence type="ECO:0000256" key="4">
    <source>
        <dbReference type="ARBA" id="ARBA00023136"/>
    </source>
</evidence>
<keyword evidence="5" id="KW-0813">Transport</keyword>
<dbReference type="InterPro" id="IPR006202">
    <property type="entry name" value="Neur_chan_lig-bd"/>
</dbReference>
<organism evidence="8 9">
    <name type="scientific">Paralvinella palmiformis</name>
    <dbReference type="NCBI Taxonomy" id="53620"/>
    <lineage>
        <taxon>Eukaryota</taxon>
        <taxon>Metazoa</taxon>
        <taxon>Spiralia</taxon>
        <taxon>Lophotrochozoa</taxon>
        <taxon>Annelida</taxon>
        <taxon>Polychaeta</taxon>
        <taxon>Sedentaria</taxon>
        <taxon>Canalipalpata</taxon>
        <taxon>Terebellida</taxon>
        <taxon>Terebelliformia</taxon>
        <taxon>Alvinellidae</taxon>
        <taxon>Paralvinella</taxon>
    </lineage>
</organism>
<dbReference type="Gene3D" id="1.20.58.390">
    <property type="entry name" value="Neurotransmitter-gated ion-channel transmembrane domain"/>
    <property type="match status" value="1"/>
</dbReference>
<protein>
    <submittedName>
        <fullName evidence="8">Uncharacterized protein</fullName>
    </submittedName>
</protein>
<comment type="caution">
    <text evidence="8">The sequence shown here is derived from an EMBL/GenBank/DDBJ whole genome shotgun (WGS) entry which is preliminary data.</text>
</comment>
<accession>A0AAD9MWA1</accession>
<dbReference type="InterPro" id="IPR036719">
    <property type="entry name" value="Neuro-gated_channel_TM_sf"/>
</dbReference>
<reference evidence="8" key="1">
    <citation type="journal article" date="2023" name="Mol. Biol. Evol.">
        <title>Third-Generation Sequencing Reveals the Adaptive Role of the Epigenome in Three Deep-Sea Polychaetes.</title>
        <authorList>
            <person name="Perez M."/>
            <person name="Aroh O."/>
            <person name="Sun Y."/>
            <person name="Lan Y."/>
            <person name="Juniper S.K."/>
            <person name="Young C.R."/>
            <person name="Angers B."/>
            <person name="Qian P.Y."/>
        </authorList>
    </citation>
    <scope>NUCLEOTIDE SEQUENCE</scope>
    <source>
        <strain evidence="8">P08H-3</strain>
    </source>
</reference>
<dbReference type="GO" id="GO:0016020">
    <property type="term" value="C:membrane"/>
    <property type="evidence" value="ECO:0007669"/>
    <property type="project" value="UniProtKB-SubCell"/>
</dbReference>
<feature type="domain" description="Neurotransmitter-gated ion-channel transmembrane" evidence="7">
    <location>
        <begin position="218"/>
        <end position="472"/>
    </location>
</feature>
<dbReference type="PROSITE" id="PS00236">
    <property type="entry name" value="NEUROTR_ION_CHANNEL"/>
    <property type="match status" value="1"/>
</dbReference>
<dbReference type="Pfam" id="PF02931">
    <property type="entry name" value="Neur_chan_LBD"/>
    <property type="match status" value="1"/>
</dbReference>
<dbReference type="InterPro" id="IPR006201">
    <property type="entry name" value="Neur_channel"/>
</dbReference>
<dbReference type="PANTHER" id="PTHR18945">
    <property type="entry name" value="NEUROTRANSMITTER GATED ION CHANNEL"/>
    <property type="match status" value="1"/>
</dbReference>
<evidence type="ECO:0000256" key="5">
    <source>
        <dbReference type="RuleBase" id="RU000687"/>
    </source>
</evidence>
<dbReference type="CDD" id="cd19051">
    <property type="entry name" value="LGIC_TM_cation"/>
    <property type="match status" value="1"/>
</dbReference>
<dbReference type="Proteomes" id="UP001208570">
    <property type="component" value="Unassembled WGS sequence"/>
</dbReference>
<comment type="similarity">
    <text evidence="5">Belongs to the ligand-gated ion channel (TC 1.A.9) family.</text>
</comment>
<keyword evidence="5" id="KW-0406">Ion transport</keyword>
<gene>
    <name evidence="8" type="ORF">LSH36_535g03023</name>
</gene>
<dbReference type="GO" id="GO:0005230">
    <property type="term" value="F:extracellular ligand-gated monoatomic ion channel activity"/>
    <property type="evidence" value="ECO:0007669"/>
    <property type="project" value="InterPro"/>
</dbReference>
<evidence type="ECO:0000313" key="9">
    <source>
        <dbReference type="Proteomes" id="UP001208570"/>
    </source>
</evidence>
<dbReference type="GO" id="GO:0004888">
    <property type="term" value="F:transmembrane signaling receptor activity"/>
    <property type="evidence" value="ECO:0007669"/>
    <property type="project" value="InterPro"/>
</dbReference>
<feature type="domain" description="Neurotransmitter-gated ion-channel ligand-binding" evidence="6">
    <location>
        <begin position="29"/>
        <end position="210"/>
    </location>
</feature>
<feature type="transmembrane region" description="Helical" evidence="5">
    <location>
        <begin position="273"/>
        <end position="296"/>
    </location>
</feature>
<sequence length="491" mass="55784">MHSMVSSSGYDSHDVNGCQRTDKTKMWEINFDVDWGFIWERIVDERSQVLTTTGLMITEWRDERLRWDPEMYSGTKDIVVRATRIWTPELAIINGADDMIREFNKIRVLISHTGLVHWEPGGIFLTTCDIDITYFPFDSQLCPIEIGAWTYTSSRMNLTTSMSVIEMGEFKVNGEWKITETHSHWREVVLPCCHDIRYSKVVFTLHMSRRFMFYIMNIILPCMLLSVLILIVFCVPPEAGEKISAGISVLLAFTVFLLMLADNVPRTSLNVPVLVIYLGSTMACGTASVCLTVVALNLHHRGSHRPVPRWARIVFLYHGARWFGLPPVVETPLVRRRVASRPNNYSKCETEPESAEMVEIQNILANPEGRHSANATSGATCIHGVTDNVLLAEAIQYHKVEIPFHKLDTSGSVAVTPSCSNTVTTSNRATKEEVIKQKQDEVIREWQLLARVMDRVFFCLVSLTMLLCALLILLSPWYLGEKKGRDPELTK</sequence>
<keyword evidence="2 5" id="KW-0812">Transmembrane</keyword>
<feature type="transmembrane region" description="Helical" evidence="5">
    <location>
        <begin position="211"/>
        <end position="236"/>
    </location>
</feature>
<evidence type="ECO:0000256" key="1">
    <source>
        <dbReference type="ARBA" id="ARBA00004141"/>
    </source>
</evidence>
<dbReference type="FunFam" id="2.70.170.10:FF:000028">
    <property type="entry name" value="AcetylCholine Receptor"/>
    <property type="match status" value="1"/>
</dbReference>
<feature type="transmembrane region" description="Helical" evidence="5">
    <location>
        <begin position="243"/>
        <end position="261"/>
    </location>
</feature>